<dbReference type="Proteomes" id="UP000221165">
    <property type="component" value="Unassembled WGS sequence"/>
</dbReference>
<protein>
    <recommendedName>
        <fullName evidence="3">Apple domain-containing protein</fullName>
    </recommendedName>
</protein>
<dbReference type="Gene3D" id="3.50.4.10">
    <property type="entry name" value="Hepatocyte Growth Factor"/>
    <property type="match status" value="4"/>
</dbReference>
<name>A0A2C6KQM3_9APIC</name>
<comment type="caution">
    <text evidence="4">The sequence shown here is derived from an EMBL/GenBank/DDBJ whole genome shotgun (WGS) entry which is preliminary data.</text>
</comment>
<dbReference type="InterPro" id="IPR003609">
    <property type="entry name" value="Pan_app"/>
</dbReference>
<dbReference type="GO" id="GO:0005576">
    <property type="term" value="C:extracellular region"/>
    <property type="evidence" value="ECO:0007669"/>
    <property type="project" value="InterPro"/>
</dbReference>
<reference evidence="4 5" key="1">
    <citation type="journal article" date="2017" name="Int. J. Parasitol.">
        <title>The genome of the protozoan parasite Cystoisospora suis and a reverse vaccinology approach to identify vaccine candidates.</title>
        <authorList>
            <person name="Palmieri N."/>
            <person name="Shrestha A."/>
            <person name="Ruttkowski B."/>
            <person name="Beck T."/>
            <person name="Vogl C."/>
            <person name="Tomley F."/>
            <person name="Blake D.P."/>
            <person name="Joachim A."/>
        </authorList>
    </citation>
    <scope>NUCLEOTIDE SEQUENCE [LARGE SCALE GENOMIC DNA]</scope>
    <source>
        <strain evidence="4 5">Wien I</strain>
    </source>
</reference>
<keyword evidence="5" id="KW-1185">Reference proteome</keyword>
<evidence type="ECO:0000313" key="4">
    <source>
        <dbReference type="EMBL" id="PHJ18742.1"/>
    </source>
</evidence>
<proteinExistence type="predicted"/>
<dbReference type="GeneID" id="94430788"/>
<dbReference type="AlphaFoldDB" id="A0A2C6KQM3"/>
<evidence type="ECO:0000259" key="3">
    <source>
        <dbReference type="PROSITE" id="PS50948"/>
    </source>
</evidence>
<dbReference type="InterPro" id="IPR000177">
    <property type="entry name" value="Apple"/>
</dbReference>
<evidence type="ECO:0000256" key="1">
    <source>
        <dbReference type="ARBA" id="ARBA00022737"/>
    </source>
</evidence>
<keyword evidence="1" id="KW-0677">Repeat</keyword>
<evidence type="ECO:0000256" key="2">
    <source>
        <dbReference type="ARBA" id="ARBA00023157"/>
    </source>
</evidence>
<feature type="domain" description="Apple" evidence="3">
    <location>
        <begin position="452"/>
        <end position="534"/>
    </location>
</feature>
<accession>A0A2C6KQM3</accession>
<dbReference type="GO" id="GO:0006508">
    <property type="term" value="P:proteolysis"/>
    <property type="evidence" value="ECO:0007669"/>
    <property type="project" value="InterPro"/>
</dbReference>
<dbReference type="EMBL" id="MIGC01003924">
    <property type="protein sequence ID" value="PHJ18742.1"/>
    <property type="molecule type" value="Genomic_DNA"/>
</dbReference>
<dbReference type="Pfam" id="PF00024">
    <property type="entry name" value="PAN_1"/>
    <property type="match status" value="1"/>
</dbReference>
<dbReference type="VEuPathDB" id="ToxoDB:CSUI_007432"/>
<keyword evidence="2" id="KW-1015">Disulfide bond</keyword>
<gene>
    <name evidence="4" type="ORF">CSUI_007432</name>
</gene>
<dbReference type="SMART" id="SM00223">
    <property type="entry name" value="APPLE"/>
    <property type="match status" value="6"/>
</dbReference>
<dbReference type="PROSITE" id="PS50948">
    <property type="entry name" value="PAN"/>
    <property type="match status" value="1"/>
</dbReference>
<evidence type="ECO:0000313" key="5">
    <source>
        <dbReference type="Proteomes" id="UP000221165"/>
    </source>
</evidence>
<organism evidence="4 5">
    <name type="scientific">Cystoisospora suis</name>
    <dbReference type="NCBI Taxonomy" id="483139"/>
    <lineage>
        <taxon>Eukaryota</taxon>
        <taxon>Sar</taxon>
        <taxon>Alveolata</taxon>
        <taxon>Apicomplexa</taxon>
        <taxon>Conoidasida</taxon>
        <taxon>Coccidia</taxon>
        <taxon>Eucoccidiorida</taxon>
        <taxon>Eimeriorina</taxon>
        <taxon>Sarcocystidae</taxon>
        <taxon>Cystoisospora</taxon>
    </lineage>
</organism>
<dbReference type="RefSeq" id="XP_067920448.1">
    <property type="nucleotide sequence ID" value="XM_068067577.1"/>
</dbReference>
<sequence length="888" mass="97801">MNGFAYKGNRTYECASCLGLRGSFAGDCMWNNTFFMPSGDREWKEDLHRDTLEGCHAKCRSEGPRYSWYPAADGGRCLCHTSDEVQAIKFPGGVSGGFEDHRCIANDSPLGDEQEDNVTCFAVNTLMDITNARACKRISCFGDGRKGCSPEACQKACQRDERGFKSFSYVPKDSDLGHAKGYDNDRCFCCSKMGQAVPSKGTVSGPTDCRPPAPGVCHEGALFRGDSCHLVPRVDSAEECRQTCQETRTRERGCSWFSFDSRNRCYHCMGFPEEAETDVGAIGGPPDCKRDECLWRGFVFVGESKWESSRGALTECKNRCKKLPGCTRYSWILRDGAGVCSFYTGVHTEFLADENGYAGELNCAGAPEQTEIATNGGCFVVGKVSLDEACTIVPDIRNAFDCQRACAGARSPCTHFTHVGSRGERICKICAGQYTADKLVPHDGAFTGPADCPNDGCFVPNTVYNSESCVVQKGPFFHPLQCQKECAKQHKHGTSCHHFSYSRLQHSCTLCADKKADRSEQEPSFGATSGPRMCENGRCETAAFNSCFMPLLRALNLSPACPDLVREVAGCLICLVLLKMHFSDQCYFKGLNYDGYELPGRKHGFPSDCQEACLQMEHCRYFSWLATRASGFCRFHTKDAIPRRFKWGIAGPASCKSPPTPPPALPPFDDHNGCYAINAAYRHQSCFPRGQYKHARSCQTACNASDNCTLYSFLPDHTCLHCTHKSAALFPVLVWNAISGRGDCPALPHLPPPPPGLPDTPVLPPPAYPLPPPPAPPVYPLPPFPAPPVYPPPPSPPPPVYPLPPSPPPPVYPRPPAPTPPNYPLPPYYPPNNTHTSSKPPPADWTDPWWSTPQDYDYMDWSDKAKLAMFLAKEYMTSNMMKLIFPFS</sequence>